<dbReference type="GO" id="GO:0045131">
    <property type="term" value="F:pre-mRNA branch point binding"/>
    <property type="evidence" value="ECO:0007669"/>
    <property type="project" value="UniProtKB-UniRule"/>
</dbReference>
<dbReference type="Pfam" id="PF22675">
    <property type="entry name" value="KH-I_KHDC4-BBP"/>
    <property type="match status" value="1"/>
</dbReference>
<feature type="domain" description="CCHC-type" evidence="14">
    <location>
        <begin position="277"/>
        <end position="293"/>
    </location>
</feature>
<dbReference type="Gene3D" id="3.30.1370.10">
    <property type="entry name" value="K Homology domain, type 1"/>
    <property type="match status" value="1"/>
</dbReference>
<dbReference type="SMART" id="SM00322">
    <property type="entry name" value="KH"/>
    <property type="match status" value="1"/>
</dbReference>
<evidence type="ECO:0000313" key="18">
    <source>
        <dbReference type="Proteomes" id="UP000219813"/>
    </source>
</evidence>
<keyword evidence="8 11" id="KW-0508">mRNA splicing</keyword>
<organism evidence="15 17">
    <name type="scientific">Plasmodium malariae</name>
    <dbReference type="NCBI Taxonomy" id="5858"/>
    <lineage>
        <taxon>Eukaryota</taxon>
        <taxon>Sar</taxon>
        <taxon>Alveolata</taxon>
        <taxon>Apicomplexa</taxon>
        <taxon>Aconoidasida</taxon>
        <taxon>Haemosporida</taxon>
        <taxon>Plasmodiidae</taxon>
        <taxon>Plasmodium</taxon>
        <taxon>Plasmodium (Plasmodium)</taxon>
    </lineage>
</organism>
<keyword evidence="11" id="KW-0747">Spliceosome</keyword>
<dbReference type="VEuPathDB" id="PlasmoDB:PmUG01_11040000"/>
<keyword evidence="18" id="KW-1185">Reference proteome</keyword>
<comment type="function">
    <text evidence="11">Necessary for the splicing of pre-mRNA. Has a role in the recognition of the branch site (5'-UACUAAC-3'), the pyrimidine tract and the 3'-splice site at the 3'-end of introns.</text>
</comment>
<protein>
    <recommendedName>
        <fullName evidence="11">Branchpoint-bridging protein</fullName>
    </recommendedName>
</protein>
<evidence type="ECO:0000256" key="10">
    <source>
        <dbReference type="PROSITE-ProRule" id="PRU00117"/>
    </source>
</evidence>
<feature type="compositionally biased region" description="Polar residues" evidence="12">
    <location>
        <begin position="671"/>
        <end position="682"/>
    </location>
</feature>
<dbReference type="InterPro" id="IPR036875">
    <property type="entry name" value="Znf_CCHC_sf"/>
</dbReference>
<evidence type="ECO:0000256" key="1">
    <source>
        <dbReference type="ARBA" id="ARBA00004123"/>
    </source>
</evidence>
<dbReference type="EMBL" id="LT594632">
    <property type="protein sequence ID" value="SCO93149.1"/>
    <property type="molecule type" value="Genomic_DNA"/>
</dbReference>
<dbReference type="InterPro" id="IPR004087">
    <property type="entry name" value="KH_dom"/>
</dbReference>
<reference evidence="17" key="2">
    <citation type="submission" date="2016-05" db="EMBL/GenBank/DDBJ databases">
        <authorList>
            <person name="Naeem Raeece"/>
        </authorList>
    </citation>
    <scope>NUCLEOTIDE SEQUENCE [LARGE SCALE GENOMIC DNA]</scope>
</reference>
<evidence type="ECO:0000313" key="17">
    <source>
        <dbReference type="Proteomes" id="UP000078597"/>
    </source>
</evidence>
<evidence type="ECO:0000256" key="8">
    <source>
        <dbReference type="ARBA" id="ARBA00023187"/>
    </source>
</evidence>
<dbReference type="InterPro" id="IPR047086">
    <property type="entry name" value="SF1-HH_sf"/>
</dbReference>
<dbReference type="AlphaFoldDB" id="A0A1A8W2W6"/>
<dbReference type="GO" id="GO:0003729">
    <property type="term" value="F:mRNA binding"/>
    <property type="evidence" value="ECO:0007669"/>
    <property type="project" value="TreeGrafter"/>
</dbReference>
<dbReference type="FunFam" id="3.30.1370.10:FF:000073">
    <property type="entry name" value="Transcription or splicing factor-like protein"/>
    <property type="match status" value="1"/>
</dbReference>
<evidence type="ECO:0000256" key="3">
    <source>
        <dbReference type="ARBA" id="ARBA00022664"/>
    </source>
</evidence>
<accession>A0A1A8W2W6</accession>
<dbReference type="InterPro" id="IPR032570">
    <property type="entry name" value="SF1-HH"/>
</dbReference>
<keyword evidence="9 11" id="KW-0539">Nucleus</keyword>
<dbReference type="Proteomes" id="UP000078597">
    <property type="component" value="Unassembled WGS sequence"/>
</dbReference>
<feature type="region of interest" description="Disordered" evidence="12">
    <location>
        <begin position="331"/>
        <end position="359"/>
    </location>
</feature>
<dbReference type="Gene3D" id="6.10.140.1790">
    <property type="match status" value="1"/>
</dbReference>
<feature type="domain" description="CCHC-type" evidence="14">
    <location>
        <begin position="306"/>
        <end position="322"/>
    </location>
</feature>
<dbReference type="PROSITE" id="PS50084">
    <property type="entry name" value="KH_TYPE_1"/>
    <property type="match status" value="1"/>
</dbReference>
<dbReference type="EMBL" id="FLQW01000983">
    <property type="protein sequence ID" value="SBS87112.1"/>
    <property type="molecule type" value="Genomic_DNA"/>
</dbReference>
<evidence type="ECO:0000256" key="2">
    <source>
        <dbReference type="ARBA" id="ARBA00010382"/>
    </source>
</evidence>
<proteinExistence type="inferred from homology"/>
<comment type="subcellular location">
    <subcellularLocation>
        <location evidence="1 11">Nucleus</location>
    </subcellularLocation>
</comment>
<gene>
    <name evidence="16" type="primary">PmUG01_11040000</name>
    <name evidence="15" type="ORF">PMALA_018480</name>
    <name evidence="16" type="ORF">PMUG01_11040000</name>
</gene>
<sequence length="682" mass="77057">MYYDPLVALVNLSPVEKLCDDHSKKKSRWGNILSNTALEDKVVPSKWGAEDYKPYLPLPFVDFPPGLTPSQLDQFLREQRYDELTKKLNKGELEYVDPDIRPASPPPIYDKNGSRINTREARIKNSMIEEHHRLVEYLLKHVKGFVAPPNYKPIKKIRKIEIPMDKYPEYNFMGLIIGPRGCNHKRLEAESGAQISIRGKGTQKEGKKTDHQTDIEANMPKHVHISADTEECVEKAVSLITPLLDPFHPLHEEYKKKGLEQLALVNGINLNQLETQRCSICNSSTHLTFECPENMNLQNFKKPEIKCNLCGDHGHITLDCKLAKQNNFKKNDFDTSNNNIPAPPPGGTPPPPYDKVKNHQFNQTNKYEKIKIDMEYQKMMSELNTDKENSSPQFVESGKKTNEITYGNNSNSGNTNNIISNNTIGNNATSNVSINPSGDFTIPTNSFNNFNDPTIDFLDFNNKFQNSNKNVNNIMPPINSKNMNNPNFIPLGQGNNNSFNDELRAFNSQNFYDPLSKSNRNSNNSNININASMRNANGKNFNSNVNYQSVNNIPLNPPLPMLPNFFNFPFMNNGMMQNGSLPYPNGQQVPSNQQMPIDPLYLQGFQSKHTNFSSSEFIHEDACANASVRIRASLNYVPSIVYWSQIPMNYADDVLAHASAPETNPPPLPSEDTSNQDDVNIT</sequence>
<feature type="domain" description="K Homology" evidence="13">
    <location>
        <begin position="156"/>
        <end position="245"/>
    </location>
</feature>
<dbReference type="SMART" id="SM00343">
    <property type="entry name" value="ZnF_C2HC"/>
    <property type="match status" value="2"/>
</dbReference>
<keyword evidence="6 11" id="KW-0862">Zinc</keyword>
<evidence type="ECO:0000256" key="9">
    <source>
        <dbReference type="ARBA" id="ARBA00023242"/>
    </source>
</evidence>
<dbReference type="OrthoDB" id="6777263at2759"/>
<dbReference type="CDD" id="cd02395">
    <property type="entry name" value="KH-I_BBP"/>
    <property type="match status" value="1"/>
</dbReference>
<evidence type="ECO:0000256" key="7">
    <source>
        <dbReference type="ARBA" id="ARBA00022884"/>
    </source>
</evidence>
<evidence type="ECO:0000259" key="13">
    <source>
        <dbReference type="SMART" id="SM00322"/>
    </source>
</evidence>
<reference evidence="16 18" key="3">
    <citation type="submission" date="2016-06" db="EMBL/GenBank/DDBJ databases">
        <authorList>
            <consortium name="Pathogen Informatics"/>
        </authorList>
    </citation>
    <scope>NUCLEOTIDE SEQUENCE [LARGE SCALE GENOMIC DNA]</scope>
</reference>
<dbReference type="Pfam" id="PF16275">
    <property type="entry name" value="SF1-HH"/>
    <property type="match status" value="1"/>
</dbReference>
<evidence type="ECO:0000313" key="16">
    <source>
        <dbReference type="EMBL" id="SCO93149.1"/>
    </source>
</evidence>
<dbReference type="OMA" id="EANMPKH"/>
<dbReference type="PANTHER" id="PTHR11208:SF45">
    <property type="entry name" value="SPLICING FACTOR 1"/>
    <property type="match status" value="1"/>
</dbReference>
<dbReference type="InterPro" id="IPR055256">
    <property type="entry name" value="KH_1_KHDC4/BBP-like"/>
</dbReference>
<feature type="compositionally biased region" description="Pro residues" evidence="12">
    <location>
        <begin position="341"/>
        <end position="353"/>
    </location>
</feature>
<dbReference type="GO" id="GO:0048024">
    <property type="term" value="P:regulation of mRNA splicing, via spliceosome"/>
    <property type="evidence" value="ECO:0007669"/>
    <property type="project" value="TreeGrafter"/>
</dbReference>
<evidence type="ECO:0000313" key="15">
    <source>
        <dbReference type="EMBL" id="SBS87112.1"/>
    </source>
</evidence>
<dbReference type="Proteomes" id="UP000219813">
    <property type="component" value="Chromosome 11"/>
</dbReference>
<dbReference type="PANTHER" id="PTHR11208">
    <property type="entry name" value="RNA-BINDING PROTEIN RELATED"/>
    <property type="match status" value="1"/>
</dbReference>
<keyword evidence="7 10" id="KW-0694">RNA-binding</keyword>
<feature type="compositionally biased region" description="Polar residues" evidence="12">
    <location>
        <begin position="331"/>
        <end position="340"/>
    </location>
</feature>
<dbReference type="RefSeq" id="XP_028862587.1">
    <property type="nucleotide sequence ID" value="XM_029006060.1"/>
</dbReference>
<evidence type="ECO:0000256" key="12">
    <source>
        <dbReference type="SAM" id="MobiDB-lite"/>
    </source>
</evidence>
<dbReference type="InterPro" id="IPR036612">
    <property type="entry name" value="KH_dom_type_1_sf"/>
</dbReference>
<dbReference type="GO" id="GO:0005681">
    <property type="term" value="C:spliceosomal complex"/>
    <property type="evidence" value="ECO:0007669"/>
    <property type="project" value="UniProtKB-KW"/>
</dbReference>
<name>A0A1A8W2W6_PLAMA</name>
<evidence type="ECO:0000259" key="14">
    <source>
        <dbReference type="SMART" id="SM00343"/>
    </source>
</evidence>
<dbReference type="InterPro" id="IPR001878">
    <property type="entry name" value="Znf_CCHC"/>
</dbReference>
<dbReference type="SUPFAM" id="SSF57756">
    <property type="entry name" value="Retrovirus zinc finger-like domains"/>
    <property type="match status" value="1"/>
</dbReference>
<evidence type="ECO:0000256" key="4">
    <source>
        <dbReference type="ARBA" id="ARBA00022723"/>
    </source>
</evidence>
<dbReference type="GeneID" id="39869861"/>
<dbReference type="SUPFAM" id="SSF54791">
    <property type="entry name" value="Eukaryotic type KH-domain (KH-domain type I)"/>
    <property type="match status" value="1"/>
</dbReference>
<dbReference type="Gene3D" id="4.10.60.10">
    <property type="entry name" value="Zinc finger, CCHC-type"/>
    <property type="match status" value="1"/>
</dbReference>
<comment type="similarity">
    <text evidence="2 11">Belongs to the BBP/SF1 family.</text>
</comment>
<evidence type="ECO:0000256" key="6">
    <source>
        <dbReference type="ARBA" id="ARBA00022833"/>
    </source>
</evidence>
<keyword evidence="4 11" id="KW-0479">Metal-binding</keyword>
<keyword evidence="5 11" id="KW-0863">Zinc-finger</keyword>
<keyword evidence="3 11" id="KW-0507">mRNA processing</keyword>
<reference evidence="15" key="1">
    <citation type="submission" date="2016-05" db="EMBL/GenBank/DDBJ databases">
        <authorList>
            <person name="Lavstsen T."/>
            <person name="Jespersen J.S."/>
        </authorList>
    </citation>
    <scope>NUCLEOTIDE SEQUENCE [LARGE SCALE GENOMIC DNA]</scope>
</reference>
<evidence type="ECO:0000256" key="5">
    <source>
        <dbReference type="ARBA" id="ARBA00022771"/>
    </source>
</evidence>
<dbReference type="InterPro" id="IPR045071">
    <property type="entry name" value="BBP-like"/>
</dbReference>
<dbReference type="KEGG" id="pmal:PMUG01_11040000"/>
<dbReference type="GO" id="GO:0008270">
    <property type="term" value="F:zinc ion binding"/>
    <property type="evidence" value="ECO:0007669"/>
    <property type="project" value="UniProtKB-UniRule"/>
</dbReference>
<evidence type="ECO:0000256" key="11">
    <source>
        <dbReference type="RuleBase" id="RU367126"/>
    </source>
</evidence>
<dbReference type="GO" id="GO:0000398">
    <property type="term" value="P:mRNA splicing, via spliceosome"/>
    <property type="evidence" value="ECO:0007669"/>
    <property type="project" value="UniProtKB-UniRule"/>
</dbReference>
<feature type="region of interest" description="Disordered" evidence="12">
    <location>
        <begin position="658"/>
        <end position="682"/>
    </location>
</feature>